<organism evidence="1 2">
    <name type="scientific">Micromonospora craniellae</name>
    <dbReference type="NCBI Taxonomy" id="2294034"/>
    <lineage>
        <taxon>Bacteria</taxon>
        <taxon>Bacillati</taxon>
        <taxon>Actinomycetota</taxon>
        <taxon>Actinomycetes</taxon>
        <taxon>Micromonosporales</taxon>
        <taxon>Micromonosporaceae</taxon>
        <taxon>Micromonospora</taxon>
    </lineage>
</organism>
<sequence length="68" mass="7848">MICTFLPEPIVPQKRICEHCLDAVADGRPWLGTQRRELDKLNGRASPAIVAVWFAWWYLRPTITAGRR</sequence>
<protein>
    <submittedName>
        <fullName evidence="1">Uncharacterized protein</fullName>
    </submittedName>
</protein>
<evidence type="ECO:0000313" key="1">
    <source>
        <dbReference type="EMBL" id="RFS39300.1"/>
    </source>
</evidence>
<reference evidence="1 2" key="1">
    <citation type="submission" date="2018-08" db="EMBL/GenBank/DDBJ databases">
        <title>Verrucosispora craniellae sp. nov., isolated from a marine sponge in the South China Sea.</title>
        <authorList>
            <person name="Li L."/>
            <person name="Lin H.W."/>
        </authorList>
    </citation>
    <scope>NUCLEOTIDE SEQUENCE [LARGE SCALE GENOMIC DNA]</scope>
    <source>
        <strain evidence="1 2">LHW63014</strain>
    </source>
</reference>
<keyword evidence="2" id="KW-1185">Reference proteome</keyword>
<accession>A0A372FQ66</accession>
<name>A0A372FQ66_9ACTN</name>
<dbReference type="Proteomes" id="UP000262621">
    <property type="component" value="Unassembled WGS sequence"/>
</dbReference>
<comment type="caution">
    <text evidence="1">The sequence shown here is derived from an EMBL/GenBank/DDBJ whole genome shotgun (WGS) entry which is preliminary data.</text>
</comment>
<dbReference type="AlphaFoldDB" id="A0A372FQ66"/>
<proteinExistence type="predicted"/>
<gene>
    <name evidence="1" type="ORF">D0Q02_30880</name>
</gene>
<dbReference type="EMBL" id="QVFU01000128">
    <property type="protein sequence ID" value="RFS39300.1"/>
    <property type="molecule type" value="Genomic_DNA"/>
</dbReference>
<evidence type="ECO:0000313" key="2">
    <source>
        <dbReference type="Proteomes" id="UP000262621"/>
    </source>
</evidence>